<evidence type="ECO:0000313" key="1">
    <source>
        <dbReference type="EMBL" id="MCW3798070.1"/>
    </source>
</evidence>
<keyword evidence="2" id="KW-1185">Reference proteome</keyword>
<accession>A0ABT3JH56</accession>
<evidence type="ECO:0000313" key="2">
    <source>
        <dbReference type="Proteomes" id="UP001526246"/>
    </source>
</evidence>
<organism evidence="1 2">
    <name type="scientific">Sphingomonas arvum</name>
    <dbReference type="NCBI Taxonomy" id="2992113"/>
    <lineage>
        <taxon>Bacteria</taxon>
        <taxon>Pseudomonadati</taxon>
        <taxon>Pseudomonadota</taxon>
        <taxon>Alphaproteobacteria</taxon>
        <taxon>Sphingomonadales</taxon>
        <taxon>Sphingomonadaceae</taxon>
        <taxon>Sphingomonas</taxon>
    </lineage>
</organism>
<reference evidence="1 2" key="1">
    <citation type="submission" date="2022-10" db="EMBL/GenBank/DDBJ databases">
        <title>Sphingomonas sp.</title>
        <authorList>
            <person name="Jin C."/>
        </authorList>
    </citation>
    <scope>NUCLEOTIDE SEQUENCE [LARGE SCALE GENOMIC DNA]</scope>
    <source>
        <strain evidence="1 2">BN140010</strain>
    </source>
</reference>
<proteinExistence type="predicted"/>
<sequence length="55" mass="6711">MSRLAQRWGVSQDYIVEEIRTRRLVGRRIGGRHLRVHEDEVLRYEREHRLSVQPD</sequence>
<gene>
    <name evidence="1" type="ORF">OMW55_09670</name>
</gene>
<dbReference type="EMBL" id="JAPDOB010000002">
    <property type="protein sequence ID" value="MCW3798070.1"/>
    <property type="molecule type" value="Genomic_DNA"/>
</dbReference>
<evidence type="ECO:0008006" key="3">
    <source>
        <dbReference type="Google" id="ProtNLM"/>
    </source>
</evidence>
<protein>
    <recommendedName>
        <fullName evidence="3">Helix-turn-helix domain-containing protein</fullName>
    </recommendedName>
</protein>
<dbReference type="RefSeq" id="WP_264882740.1">
    <property type="nucleotide sequence ID" value="NZ_JAPDOB010000002.1"/>
</dbReference>
<comment type="caution">
    <text evidence="1">The sequence shown here is derived from an EMBL/GenBank/DDBJ whole genome shotgun (WGS) entry which is preliminary data.</text>
</comment>
<dbReference type="Proteomes" id="UP001526246">
    <property type="component" value="Unassembled WGS sequence"/>
</dbReference>
<name>A0ABT3JH56_9SPHN</name>